<dbReference type="SUPFAM" id="SSF89447">
    <property type="entry name" value="AbrB/MazE/MraZ-like"/>
    <property type="match status" value="1"/>
</dbReference>
<reference evidence="1" key="1">
    <citation type="submission" date="2020-12" db="EMBL/GenBank/DDBJ databases">
        <authorList>
            <person name="Hahn C.J."/>
            <person name="Laso-Perez R."/>
            <person name="Vulcano F."/>
            <person name="Vaziourakis K.-M."/>
            <person name="Stokke R."/>
            <person name="Steen I.H."/>
            <person name="Teske A."/>
            <person name="Boetius A."/>
            <person name="Liebeke M."/>
            <person name="Amann R."/>
            <person name="Knittel K."/>
        </authorList>
    </citation>
    <scope>NUCLEOTIDE SEQUENCE</scope>
    <source>
        <strain evidence="1">Gfbio:c6db26ca-90af-429b-aeed-0e3e8aed0b5e:GoM-Arc1_AMV-AAA_792_C10</strain>
    </source>
</reference>
<evidence type="ECO:0000313" key="2">
    <source>
        <dbReference type="Proteomes" id="UP000614580"/>
    </source>
</evidence>
<proteinExistence type="predicted"/>
<dbReference type="InterPro" id="IPR037914">
    <property type="entry name" value="SpoVT-AbrB_sf"/>
</dbReference>
<accession>A0A812A1D6</accession>
<dbReference type="AlphaFoldDB" id="A0A812A1D6"/>
<name>A0A812A1D6_9EURY</name>
<comment type="caution">
    <text evidence="1">The sequence shown here is derived from an EMBL/GenBank/DDBJ whole genome shotgun (WGS) entry which is preliminary data.</text>
</comment>
<dbReference type="Proteomes" id="UP000614580">
    <property type="component" value="Unassembled WGS sequence"/>
</dbReference>
<evidence type="ECO:0000313" key="1">
    <source>
        <dbReference type="EMBL" id="CAD7766759.1"/>
    </source>
</evidence>
<dbReference type="EMBL" id="CAJHZY010000011">
    <property type="protein sequence ID" value="CAD7766759.1"/>
    <property type="molecule type" value="Genomic_DNA"/>
</dbReference>
<protein>
    <recommendedName>
        <fullName evidence="3">SpoVT-AbrB domain-containing protein</fullName>
    </recommendedName>
</protein>
<organism evidence="1 2">
    <name type="scientific">Candidatus Argoarchaeum ethanivorans</name>
    <dbReference type="NCBI Taxonomy" id="2608793"/>
    <lineage>
        <taxon>Archaea</taxon>
        <taxon>Methanobacteriati</taxon>
        <taxon>Methanobacteriota</taxon>
        <taxon>Stenosarchaea group</taxon>
        <taxon>Methanomicrobia</taxon>
        <taxon>Methanosarcinales</taxon>
        <taxon>Methanosarcinales incertae sedis</taxon>
        <taxon>GOM Arc I cluster</taxon>
        <taxon>Candidatus Argoarchaeum</taxon>
    </lineage>
</organism>
<dbReference type="Gene3D" id="2.10.260.10">
    <property type="match status" value="1"/>
</dbReference>
<evidence type="ECO:0008006" key="3">
    <source>
        <dbReference type="Google" id="ProtNLM"/>
    </source>
</evidence>
<sequence length="114" mass="12813">MNREIPYKCSCGGELKKSKVEVEFFGTNFGLKDAEVCALCGSEYLDQDTIKEIETEVKKKNIFGLERKISVTKSGNSLVIRIPPEIAKFLGIHYKSIVQLFPVDKDILEVKVVS</sequence>
<gene>
    <name evidence="1" type="ORF">DNFNHJIP_00159</name>
</gene>